<keyword evidence="5" id="KW-1185">Reference proteome</keyword>
<dbReference type="InterPro" id="IPR010502">
    <property type="entry name" value="Carb-bd_dom_fam9"/>
</dbReference>
<dbReference type="GO" id="GO:0019748">
    <property type="term" value="P:secondary metabolic process"/>
    <property type="evidence" value="ECO:0007669"/>
    <property type="project" value="TreeGrafter"/>
</dbReference>
<dbReference type="SUPFAM" id="SSF51556">
    <property type="entry name" value="Metallo-dependent hydrolases"/>
    <property type="match status" value="1"/>
</dbReference>
<organism evidence="4 5">
    <name type="scientific">Stieleria varia</name>
    <dbReference type="NCBI Taxonomy" id="2528005"/>
    <lineage>
        <taxon>Bacteria</taxon>
        <taxon>Pseudomonadati</taxon>
        <taxon>Planctomycetota</taxon>
        <taxon>Planctomycetia</taxon>
        <taxon>Pirellulales</taxon>
        <taxon>Pirellulaceae</taxon>
        <taxon>Stieleria</taxon>
    </lineage>
</organism>
<dbReference type="GO" id="GO:0030246">
    <property type="term" value="F:carbohydrate binding"/>
    <property type="evidence" value="ECO:0007669"/>
    <property type="project" value="InterPro"/>
</dbReference>
<dbReference type="AlphaFoldDB" id="A0A5C5ZWU9"/>
<dbReference type="CDD" id="cd09620">
    <property type="entry name" value="CBM9_like_3"/>
    <property type="match status" value="1"/>
</dbReference>
<dbReference type="InterPro" id="IPR006680">
    <property type="entry name" value="Amidohydro-rel"/>
</dbReference>
<dbReference type="EMBL" id="SJPN01000012">
    <property type="protein sequence ID" value="TWT92102.1"/>
    <property type="molecule type" value="Genomic_DNA"/>
</dbReference>
<feature type="domain" description="Amidohydrolase-related" evidence="2">
    <location>
        <begin position="114"/>
        <end position="413"/>
    </location>
</feature>
<dbReference type="InterPro" id="IPR032465">
    <property type="entry name" value="ACMSD"/>
</dbReference>
<dbReference type="InterPro" id="IPR032466">
    <property type="entry name" value="Metal_Hydrolase"/>
</dbReference>
<accession>A0A5C5ZWU9</accession>
<evidence type="ECO:0000259" key="2">
    <source>
        <dbReference type="Pfam" id="PF04909"/>
    </source>
</evidence>
<evidence type="ECO:0000259" key="3">
    <source>
        <dbReference type="Pfam" id="PF06452"/>
    </source>
</evidence>
<evidence type="ECO:0000313" key="5">
    <source>
        <dbReference type="Proteomes" id="UP000320176"/>
    </source>
</evidence>
<dbReference type="SUPFAM" id="SSF49344">
    <property type="entry name" value="CBD9-like"/>
    <property type="match status" value="1"/>
</dbReference>
<dbReference type="GO" id="GO:0005737">
    <property type="term" value="C:cytoplasm"/>
    <property type="evidence" value="ECO:0007669"/>
    <property type="project" value="TreeGrafter"/>
</dbReference>
<gene>
    <name evidence="4" type="ORF">Pla52n_63990</name>
</gene>
<comment type="caution">
    <text evidence="4">The sequence shown here is derived from an EMBL/GenBank/DDBJ whole genome shotgun (WGS) entry which is preliminary data.</text>
</comment>
<dbReference type="PANTHER" id="PTHR21240:SF28">
    <property type="entry name" value="ISO-OROTATE DECARBOXYLASE (EUROFUNG)"/>
    <property type="match status" value="1"/>
</dbReference>
<keyword evidence="4" id="KW-0378">Hydrolase</keyword>
<reference evidence="4 5" key="1">
    <citation type="submission" date="2019-02" db="EMBL/GenBank/DDBJ databases">
        <title>Deep-cultivation of Planctomycetes and their phenomic and genomic characterization uncovers novel biology.</title>
        <authorList>
            <person name="Wiegand S."/>
            <person name="Jogler M."/>
            <person name="Boedeker C."/>
            <person name="Pinto D."/>
            <person name="Vollmers J."/>
            <person name="Rivas-Marin E."/>
            <person name="Kohn T."/>
            <person name="Peeters S.H."/>
            <person name="Heuer A."/>
            <person name="Rast P."/>
            <person name="Oberbeckmann S."/>
            <person name="Bunk B."/>
            <person name="Jeske O."/>
            <person name="Meyerdierks A."/>
            <person name="Storesund J.E."/>
            <person name="Kallscheuer N."/>
            <person name="Luecker S."/>
            <person name="Lage O.M."/>
            <person name="Pohl T."/>
            <person name="Merkel B.J."/>
            <person name="Hornburger P."/>
            <person name="Mueller R.-W."/>
            <person name="Bruemmer F."/>
            <person name="Labrenz M."/>
            <person name="Spormann A.M."/>
            <person name="Op Den Camp H."/>
            <person name="Overmann J."/>
            <person name="Amann R."/>
            <person name="Jetten M.S.M."/>
            <person name="Mascher T."/>
            <person name="Medema M.H."/>
            <person name="Devos D.P."/>
            <person name="Kaster A.-K."/>
            <person name="Ovreas L."/>
            <person name="Rohde M."/>
            <person name="Galperin M.Y."/>
            <person name="Jogler C."/>
        </authorList>
    </citation>
    <scope>NUCLEOTIDE SEQUENCE [LARGE SCALE GENOMIC DNA]</scope>
    <source>
        <strain evidence="4 5">Pla52n</strain>
    </source>
</reference>
<keyword evidence="1" id="KW-0456">Lyase</keyword>
<proteinExistence type="predicted"/>
<name>A0A5C5ZWU9_9BACT</name>
<dbReference type="Proteomes" id="UP000320176">
    <property type="component" value="Unassembled WGS sequence"/>
</dbReference>
<evidence type="ECO:0000256" key="1">
    <source>
        <dbReference type="ARBA" id="ARBA00023239"/>
    </source>
</evidence>
<protein>
    <submittedName>
        <fullName evidence="4">Amidohydrolase</fullName>
    </submittedName>
</protein>
<dbReference type="PANTHER" id="PTHR21240">
    <property type="entry name" value="2-AMINO-3-CARBOXYLMUCONATE-6-SEMIALDEHYDE DECARBOXYLASE"/>
    <property type="match status" value="1"/>
</dbReference>
<dbReference type="Gene3D" id="2.60.40.1190">
    <property type="match status" value="1"/>
</dbReference>
<dbReference type="Pfam" id="PF06452">
    <property type="entry name" value="CBM9_1"/>
    <property type="match status" value="1"/>
</dbReference>
<dbReference type="Gene3D" id="3.20.20.140">
    <property type="entry name" value="Metal-dependent hydrolases"/>
    <property type="match status" value="1"/>
</dbReference>
<sequence>MKTRMSMRMKKSAFRLGNVLLDLLADLRPAVITAAVTTVTMIGCLSAAHGQDPGVARPAATHPNVTTNDPSAWRAERRIVDVHTHVSPTADRYTRAVRILDEVGVGIAIELGSGTVTPPQNDPNGRSALERAMSLSEEIAPGRFMHHMLIDYSGWDSPDWSVRAAAQVQRGHELGAAGLKEFKRLGLFLRDGNGELIRVDDPKLDAVWAKCGELKMPVSIHVADPKAFWLPRDETNERWAELRDHPNWWFGDPKRYPKREELLEQLSRVMERHPETTFIAVHFANNAEEIDWVDEQLDRHPNLFADIAARIPEIGRHPPEKLRALFIKHQDRLLFGTDFQTHQRLILGSAGDDERPSDYDAVVFYEKSWRFFETADRNWPHMTPIQGDWTISSINLPTDVLRKVYFDNARRLFVRRFPLPTLRAKLIESDFVPDGKLDDEVWQTTQPARIEYTIDRATPMPNISTQVRVLCSPKYLYLGFVAPYTQLQMGPDDATGERFGLWEDDVVEAFIAPDPSTINHYTEYEWAPNGETLDLKLKLPEKDFQWSSEMQSAVKLDNEQKIWTTEVRIPIEKITSKVPTAGDRWRVNFYRHDNAANAFLGWSPTATRTAHEPQKFGWLEFTK</sequence>
<evidence type="ECO:0000313" key="4">
    <source>
        <dbReference type="EMBL" id="TWT92102.1"/>
    </source>
</evidence>
<dbReference type="Pfam" id="PF04909">
    <property type="entry name" value="Amidohydro_2"/>
    <property type="match status" value="1"/>
</dbReference>
<dbReference type="GO" id="GO:0016831">
    <property type="term" value="F:carboxy-lyase activity"/>
    <property type="evidence" value="ECO:0007669"/>
    <property type="project" value="InterPro"/>
</dbReference>
<feature type="domain" description="Carbohydrate-binding" evidence="3">
    <location>
        <begin position="434"/>
        <end position="620"/>
    </location>
</feature>
<dbReference type="GO" id="GO:0004553">
    <property type="term" value="F:hydrolase activity, hydrolyzing O-glycosyl compounds"/>
    <property type="evidence" value="ECO:0007669"/>
    <property type="project" value="InterPro"/>
</dbReference>
<dbReference type="GO" id="GO:0016052">
    <property type="term" value="P:carbohydrate catabolic process"/>
    <property type="evidence" value="ECO:0007669"/>
    <property type="project" value="InterPro"/>
</dbReference>